<accession>A0A4Q9DIF0</accession>
<dbReference type="PANTHER" id="PTHR43245">
    <property type="entry name" value="BIFUNCTIONAL POLYMYXIN RESISTANCE PROTEIN ARNA"/>
    <property type="match status" value="1"/>
</dbReference>
<dbReference type="CDD" id="cd05265">
    <property type="entry name" value="SDR_a1"/>
    <property type="match status" value="1"/>
</dbReference>
<evidence type="ECO:0000313" key="2">
    <source>
        <dbReference type="EMBL" id="TBL70412.1"/>
    </source>
</evidence>
<evidence type="ECO:0000313" key="3">
    <source>
        <dbReference type="Proteomes" id="UP000293142"/>
    </source>
</evidence>
<dbReference type="OrthoDB" id="9776016at2"/>
<sequence length="331" mass="37090">MKVLFIGGTGLISEAVSQRAAEQGLELYLFNRGLRRPFVPQGAQVIVGDIRAAEAAETLKRYEFDVIVDWISFTPEHIRNNIQLFQGKTAQYIFISSASAYQKPPSHYLITESTPLHNPYWQYSRDKIACENMLMDAYREEGFPVTIVRPSFTYGDTMIPAALNSWQHPWSLVDRMRRGEPIVVHGDGTSLWTMTHNTDFAKGFVGLLGLSQAVGQSFHITSDEVLDWNQIYTAIGKAAGVRPNLVHVASDVIVSVSPEQEGNLHGDKAVSGVFDNSKIKRFVPGFCATVPFERGMERTVRWFEEHPERQTVDGSWNALMDRIVQAGRAGL</sequence>
<dbReference type="RefSeq" id="WP_131017931.1">
    <property type="nucleotide sequence ID" value="NZ_SIRE01000032.1"/>
</dbReference>
<dbReference type="EMBL" id="SIRE01000032">
    <property type="protein sequence ID" value="TBL70412.1"/>
    <property type="molecule type" value="Genomic_DNA"/>
</dbReference>
<reference evidence="2 3" key="1">
    <citation type="submission" date="2019-02" db="EMBL/GenBank/DDBJ databases">
        <title>Paenibacillus sp. nov., isolated from surface-sterilized tissue of Thalictrum simplex L.</title>
        <authorList>
            <person name="Tuo L."/>
        </authorList>
    </citation>
    <scope>NUCLEOTIDE SEQUENCE [LARGE SCALE GENOMIC DNA]</scope>
    <source>
        <strain evidence="2 3">N2SHLJ1</strain>
    </source>
</reference>
<name>A0A4Q9DIF0_9BACL</name>
<comment type="caution">
    <text evidence="2">The sequence shown here is derived from an EMBL/GenBank/DDBJ whole genome shotgun (WGS) entry which is preliminary data.</text>
</comment>
<gene>
    <name evidence="2" type="ORF">EYB31_33390</name>
</gene>
<dbReference type="Pfam" id="PF01370">
    <property type="entry name" value="Epimerase"/>
    <property type="match status" value="1"/>
</dbReference>
<keyword evidence="3" id="KW-1185">Reference proteome</keyword>
<feature type="domain" description="NAD-dependent epimerase/dehydratase" evidence="1">
    <location>
        <begin position="4"/>
        <end position="210"/>
    </location>
</feature>
<organism evidence="2 3">
    <name type="scientific">Paenibacillus thalictri</name>
    <dbReference type="NCBI Taxonomy" id="2527873"/>
    <lineage>
        <taxon>Bacteria</taxon>
        <taxon>Bacillati</taxon>
        <taxon>Bacillota</taxon>
        <taxon>Bacilli</taxon>
        <taxon>Bacillales</taxon>
        <taxon>Paenibacillaceae</taxon>
        <taxon>Paenibacillus</taxon>
    </lineage>
</organism>
<dbReference type="InterPro" id="IPR036291">
    <property type="entry name" value="NAD(P)-bd_dom_sf"/>
</dbReference>
<protein>
    <submittedName>
        <fullName evidence="2">SDR family oxidoreductase</fullName>
    </submittedName>
</protein>
<dbReference type="InterPro" id="IPR050177">
    <property type="entry name" value="Lipid_A_modif_metabolic_enz"/>
</dbReference>
<dbReference type="AlphaFoldDB" id="A0A4Q9DIF0"/>
<proteinExistence type="predicted"/>
<dbReference type="Proteomes" id="UP000293142">
    <property type="component" value="Unassembled WGS sequence"/>
</dbReference>
<evidence type="ECO:0000259" key="1">
    <source>
        <dbReference type="Pfam" id="PF01370"/>
    </source>
</evidence>
<dbReference type="SUPFAM" id="SSF51735">
    <property type="entry name" value="NAD(P)-binding Rossmann-fold domains"/>
    <property type="match status" value="1"/>
</dbReference>
<dbReference type="Gene3D" id="3.40.50.720">
    <property type="entry name" value="NAD(P)-binding Rossmann-like Domain"/>
    <property type="match status" value="1"/>
</dbReference>
<dbReference type="InterPro" id="IPR001509">
    <property type="entry name" value="Epimerase_deHydtase"/>
</dbReference>